<dbReference type="Gene3D" id="3.40.50.1820">
    <property type="entry name" value="alpha/beta hydrolase"/>
    <property type="match status" value="1"/>
</dbReference>
<accession>A0A9E7AN18</accession>
<keyword evidence="1" id="KW-0378">Hydrolase</keyword>
<dbReference type="AlphaFoldDB" id="A0A9E7AN18"/>
<dbReference type="Proteomes" id="UP000831562">
    <property type="component" value="Chromosome"/>
</dbReference>
<dbReference type="InterPro" id="IPR029058">
    <property type="entry name" value="AB_hydrolase_fold"/>
</dbReference>
<reference evidence="1" key="1">
    <citation type="submission" date="2022-05" db="EMBL/GenBank/DDBJ databases">
        <title>Using nanopore sequencing to obtain complete genomes from saliva samples.</title>
        <authorList>
            <person name="Baker J.L."/>
        </authorList>
    </citation>
    <scope>NUCLEOTIDE SEQUENCE</scope>
    <source>
        <strain evidence="1">JCVI-JB-Lp32</strain>
    </source>
</reference>
<proteinExistence type="predicted"/>
<gene>
    <name evidence="1" type="ORF">M3I19_06730</name>
</gene>
<dbReference type="GO" id="GO:0016787">
    <property type="term" value="F:hydrolase activity"/>
    <property type="evidence" value="ECO:0007669"/>
    <property type="project" value="UniProtKB-KW"/>
</dbReference>
<organism evidence="1 2">
    <name type="scientific">Lancefieldella parvula</name>
    <dbReference type="NCBI Taxonomy" id="1382"/>
    <lineage>
        <taxon>Bacteria</taxon>
        <taxon>Bacillati</taxon>
        <taxon>Actinomycetota</taxon>
        <taxon>Coriobacteriia</taxon>
        <taxon>Coriobacteriales</taxon>
        <taxon>Atopobiaceae</taxon>
        <taxon>Lancefieldella</taxon>
    </lineage>
</organism>
<protein>
    <submittedName>
        <fullName evidence="1">Alpha/beta hydrolase</fullName>
    </submittedName>
</protein>
<evidence type="ECO:0000313" key="2">
    <source>
        <dbReference type="Proteomes" id="UP000831562"/>
    </source>
</evidence>
<dbReference type="EMBL" id="CP097092">
    <property type="protein sequence ID" value="UQF77963.1"/>
    <property type="molecule type" value="Genomic_DNA"/>
</dbReference>
<evidence type="ECO:0000313" key="1">
    <source>
        <dbReference type="EMBL" id="UQF77963.1"/>
    </source>
</evidence>
<dbReference type="SUPFAM" id="SSF53474">
    <property type="entry name" value="alpha/beta-Hydrolases"/>
    <property type="match status" value="1"/>
</dbReference>
<sequence length="255" mass="28540">MKMHLIEPKTCTQSTPTVLLIHPMLSSAEGMKTVLVNNMGDDLRYLVPDLAAHGEEDATEYVSASQEAAQIHDWLLEHDITHLSLGFGASLGGVVLSELLKFPDLSFDHLFFEGTSFWTGGFLASTLEFVLKKVFLAKHRTAIADPKLSVQKMEQLYGKVAAKPMAEHFIAMSDQSIQNIIHDCSNVDLPALSSEVQRRCIFTYGEKDFDLKRARTVLPKVYPNATLTIWQCYDHCERMTSDSAAYGQMLRELVV</sequence>
<name>A0A9E7AN18_9ACTN</name>